<feature type="compositionally biased region" description="Basic and acidic residues" evidence="1">
    <location>
        <begin position="38"/>
        <end position="49"/>
    </location>
</feature>
<name>A0A5C2S7E4_9APHY</name>
<dbReference type="Proteomes" id="UP000313359">
    <property type="component" value="Unassembled WGS sequence"/>
</dbReference>
<evidence type="ECO:0000313" key="2">
    <source>
        <dbReference type="EMBL" id="RPD59621.1"/>
    </source>
</evidence>
<sequence length="181" mass="19768">MTYPSRIQSVCHDRGVARAPEAQYERVPSSLQHTRTRVKMDDPPPRDSMLKSSPRLSGPRAGSPALPTLWSLCAPRDCDKLEPSLRVRRRRSPPPCLPGRGQRECGIGGSREQAQAPGPDVGGGERVQSFEPVGASTMMHKGRSHTVRTGTRMHLRLRRGVAHLHASFFPSGARVPLASAP</sequence>
<evidence type="ECO:0000256" key="1">
    <source>
        <dbReference type="SAM" id="MobiDB-lite"/>
    </source>
</evidence>
<feature type="region of interest" description="Disordered" evidence="1">
    <location>
        <begin position="81"/>
        <end position="126"/>
    </location>
</feature>
<accession>A0A5C2S7E4</accession>
<dbReference type="AlphaFoldDB" id="A0A5C2S7E4"/>
<dbReference type="EMBL" id="ML122269">
    <property type="protein sequence ID" value="RPD59621.1"/>
    <property type="molecule type" value="Genomic_DNA"/>
</dbReference>
<keyword evidence="3" id="KW-1185">Reference proteome</keyword>
<feature type="region of interest" description="Disordered" evidence="1">
    <location>
        <begin position="1"/>
        <end position="63"/>
    </location>
</feature>
<reference evidence="2" key="1">
    <citation type="journal article" date="2018" name="Genome Biol. Evol.">
        <title>Genomics and development of Lentinus tigrinus, a white-rot wood-decaying mushroom with dimorphic fruiting bodies.</title>
        <authorList>
            <person name="Wu B."/>
            <person name="Xu Z."/>
            <person name="Knudson A."/>
            <person name="Carlson A."/>
            <person name="Chen N."/>
            <person name="Kovaka S."/>
            <person name="LaButti K."/>
            <person name="Lipzen A."/>
            <person name="Pennachio C."/>
            <person name="Riley R."/>
            <person name="Schakwitz W."/>
            <person name="Umezawa K."/>
            <person name="Ohm R.A."/>
            <person name="Grigoriev I.V."/>
            <person name="Nagy L.G."/>
            <person name="Gibbons J."/>
            <person name="Hibbett D."/>
        </authorList>
    </citation>
    <scope>NUCLEOTIDE SEQUENCE [LARGE SCALE GENOMIC DNA]</scope>
    <source>
        <strain evidence="2">ALCF2SS1-6</strain>
    </source>
</reference>
<organism evidence="2 3">
    <name type="scientific">Lentinus tigrinus ALCF2SS1-6</name>
    <dbReference type="NCBI Taxonomy" id="1328759"/>
    <lineage>
        <taxon>Eukaryota</taxon>
        <taxon>Fungi</taxon>
        <taxon>Dikarya</taxon>
        <taxon>Basidiomycota</taxon>
        <taxon>Agaricomycotina</taxon>
        <taxon>Agaricomycetes</taxon>
        <taxon>Polyporales</taxon>
        <taxon>Polyporaceae</taxon>
        <taxon>Lentinus</taxon>
    </lineage>
</organism>
<protein>
    <submittedName>
        <fullName evidence="2">Uncharacterized protein</fullName>
    </submittedName>
</protein>
<proteinExistence type="predicted"/>
<evidence type="ECO:0000313" key="3">
    <source>
        <dbReference type="Proteomes" id="UP000313359"/>
    </source>
</evidence>
<gene>
    <name evidence="2" type="ORF">L227DRAFT_153898</name>
</gene>